<feature type="signal peptide" evidence="1">
    <location>
        <begin position="1"/>
        <end position="24"/>
    </location>
</feature>
<keyword evidence="3" id="KW-1185">Reference proteome</keyword>
<proteinExistence type="predicted"/>
<organism evidence="2 3">
    <name type="scientific">Streptomyces nojiriensis</name>
    <dbReference type="NCBI Taxonomy" id="66374"/>
    <lineage>
        <taxon>Bacteria</taxon>
        <taxon>Bacillati</taxon>
        <taxon>Actinomycetota</taxon>
        <taxon>Actinomycetes</taxon>
        <taxon>Kitasatosporales</taxon>
        <taxon>Streptomycetaceae</taxon>
        <taxon>Streptomyces</taxon>
    </lineage>
</organism>
<gene>
    <name evidence="2" type="ORF">Snoj_36430</name>
</gene>
<dbReference type="Proteomes" id="UP000613974">
    <property type="component" value="Unassembled WGS sequence"/>
</dbReference>
<name>A0ABQ3SNL4_9ACTN</name>
<protein>
    <recommendedName>
        <fullName evidence="4">DUF4352 domain-containing protein</fullName>
    </recommendedName>
</protein>
<evidence type="ECO:0008006" key="4">
    <source>
        <dbReference type="Google" id="ProtNLM"/>
    </source>
</evidence>
<comment type="caution">
    <text evidence="2">The sequence shown here is derived from an EMBL/GenBank/DDBJ whole genome shotgun (WGS) entry which is preliminary data.</text>
</comment>
<dbReference type="GeneID" id="95587985"/>
<sequence length="199" mass="21024">MLTNRLLRAAVPMALTALALTACGPEDDAAGPAATQKGTFAEPLALKASADVSETHFPDQAKTQLSVTPVSVVKGDKAAVEKLGVGLLEGKTPYYVTTTYAHKGGAPDTGSFNFKLLLHGTDQQRAYFFAPAWGAKFEPCQEVSESELPLAAGKSVTTCEIYLVPDNVQPAFVGFQGDRDNRSPSYETGTAAEVVWKVG</sequence>
<keyword evidence="1" id="KW-0732">Signal</keyword>
<dbReference type="PROSITE" id="PS51257">
    <property type="entry name" value="PROKAR_LIPOPROTEIN"/>
    <property type="match status" value="1"/>
</dbReference>
<evidence type="ECO:0000313" key="2">
    <source>
        <dbReference type="EMBL" id="GHI69725.1"/>
    </source>
</evidence>
<dbReference type="EMBL" id="BNEC01000005">
    <property type="protein sequence ID" value="GHI69725.1"/>
    <property type="molecule type" value="Genomic_DNA"/>
</dbReference>
<evidence type="ECO:0000313" key="3">
    <source>
        <dbReference type="Proteomes" id="UP000613974"/>
    </source>
</evidence>
<dbReference type="RefSeq" id="WP_189742283.1">
    <property type="nucleotide sequence ID" value="NZ_BMRL01000011.1"/>
</dbReference>
<accession>A0ABQ3SNL4</accession>
<evidence type="ECO:0000256" key="1">
    <source>
        <dbReference type="SAM" id="SignalP"/>
    </source>
</evidence>
<reference evidence="3" key="1">
    <citation type="submission" date="2023-07" db="EMBL/GenBank/DDBJ databases">
        <title>Whole genome shotgun sequence of Streptomyces nojiriensis NBRC 13794.</title>
        <authorList>
            <person name="Komaki H."/>
            <person name="Tamura T."/>
        </authorList>
    </citation>
    <scope>NUCLEOTIDE SEQUENCE [LARGE SCALE GENOMIC DNA]</scope>
    <source>
        <strain evidence="3">NBRC 13794</strain>
    </source>
</reference>
<feature type="chain" id="PRO_5046849888" description="DUF4352 domain-containing protein" evidence="1">
    <location>
        <begin position="25"/>
        <end position="199"/>
    </location>
</feature>